<evidence type="ECO:0000256" key="1">
    <source>
        <dbReference type="SAM" id="MobiDB-lite"/>
    </source>
</evidence>
<dbReference type="Pfam" id="PF00329">
    <property type="entry name" value="Complex1_30kDa"/>
    <property type="match status" value="1"/>
</dbReference>
<evidence type="ECO:0000313" key="3">
    <source>
        <dbReference type="EMBL" id="ACB77391.1"/>
    </source>
</evidence>
<dbReference type="InterPro" id="IPR037232">
    <property type="entry name" value="NADH_quin_OxRdtase_su_C/D-like"/>
</dbReference>
<dbReference type="Proteomes" id="UP000007013">
    <property type="component" value="Chromosome"/>
</dbReference>
<dbReference type="eggNOG" id="COG0852">
    <property type="taxonomic scope" value="Bacteria"/>
</dbReference>
<evidence type="ECO:0000259" key="2">
    <source>
        <dbReference type="Pfam" id="PF00329"/>
    </source>
</evidence>
<evidence type="ECO:0000313" key="4">
    <source>
        <dbReference type="Proteomes" id="UP000007013"/>
    </source>
</evidence>
<protein>
    <recommendedName>
        <fullName evidence="2">NADH:ubiquinone oxidoreductase 30kDa subunit domain-containing protein</fullName>
    </recommendedName>
</protein>
<feature type="compositionally biased region" description="Pro residues" evidence="1">
    <location>
        <begin position="139"/>
        <end position="151"/>
    </location>
</feature>
<name>B2A055_OPITP</name>
<gene>
    <name evidence="3" type="ordered locus">Oter_4117</name>
</gene>
<feature type="compositionally biased region" description="Low complexity" evidence="1">
    <location>
        <begin position="116"/>
        <end position="138"/>
    </location>
</feature>
<dbReference type="Gene3D" id="3.30.460.80">
    <property type="entry name" value="NADH:ubiquinone oxidoreductase, 30kDa subunit"/>
    <property type="match status" value="1"/>
</dbReference>
<keyword evidence="4" id="KW-1185">Reference proteome</keyword>
<dbReference type="GO" id="GO:0008137">
    <property type="term" value="F:NADH dehydrogenase (ubiquinone) activity"/>
    <property type="evidence" value="ECO:0007669"/>
    <property type="project" value="InterPro"/>
</dbReference>
<organism evidence="3 4">
    <name type="scientific">Opitutus terrae (strain DSM 11246 / JCM 15787 / PB90-1)</name>
    <dbReference type="NCBI Taxonomy" id="452637"/>
    <lineage>
        <taxon>Bacteria</taxon>
        <taxon>Pseudomonadati</taxon>
        <taxon>Verrucomicrobiota</taxon>
        <taxon>Opitutia</taxon>
        <taxon>Opitutales</taxon>
        <taxon>Opitutaceae</taxon>
        <taxon>Opitutus</taxon>
    </lineage>
</organism>
<dbReference type="OrthoDB" id="162176at2"/>
<proteinExistence type="predicted"/>
<dbReference type="InterPro" id="IPR001268">
    <property type="entry name" value="NADH_UbQ_OxRdtase_30kDa_su"/>
</dbReference>
<feature type="domain" description="NADH:ubiquinone oxidoreductase 30kDa subunit" evidence="2">
    <location>
        <begin position="31"/>
        <end position="94"/>
    </location>
</feature>
<dbReference type="STRING" id="452637.Oter_4117"/>
<dbReference type="SUPFAM" id="SSF143243">
    <property type="entry name" value="Nqo5-like"/>
    <property type="match status" value="1"/>
</dbReference>
<sequence>MANQSYQAIEIGELLVAVTKFKDDGWRLVQIGATRLAEHVELTYSFDRALELKNLRLLVPAPGARVPSVSAVFWCAFLYENELHDLFGVEVDGMAVDFHGAFYKTAVPFPFGAAPKVKPPSAARPAAPSAAAPAAPAAKPEPPGPHPSAST</sequence>
<dbReference type="HOGENOM" id="CLU_145298_0_0_0"/>
<dbReference type="EMBL" id="CP001032">
    <property type="protein sequence ID" value="ACB77391.1"/>
    <property type="molecule type" value="Genomic_DNA"/>
</dbReference>
<feature type="region of interest" description="Disordered" evidence="1">
    <location>
        <begin position="116"/>
        <end position="151"/>
    </location>
</feature>
<dbReference type="KEGG" id="ote:Oter_4117"/>
<dbReference type="AlphaFoldDB" id="B2A055"/>
<accession>B2A055</accession>
<reference evidence="3 4" key="1">
    <citation type="journal article" date="2011" name="J. Bacteriol.">
        <title>Genome sequence of the verrucomicrobium Opitutus terrae PB90-1, an abundant inhabitant of rice paddy soil ecosystems.</title>
        <authorList>
            <person name="van Passel M.W."/>
            <person name="Kant R."/>
            <person name="Palva A."/>
            <person name="Copeland A."/>
            <person name="Lucas S."/>
            <person name="Lapidus A."/>
            <person name="Glavina del Rio T."/>
            <person name="Pitluck S."/>
            <person name="Goltsman E."/>
            <person name="Clum A."/>
            <person name="Sun H."/>
            <person name="Schmutz J."/>
            <person name="Larimer F.W."/>
            <person name="Land M.L."/>
            <person name="Hauser L."/>
            <person name="Kyrpides N."/>
            <person name="Mikhailova N."/>
            <person name="Richardson P.P."/>
            <person name="Janssen P.H."/>
            <person name="de Vos W.M."/>
            <person name="Smidt H."/>
        </authorList>
    </citation>
    <scope>NUCLEOTIDE SEQUENCE [LARGE SCALE GENOMIC DNA]</scope>
    <source>
        <strain evidence="4">DSM 11246 / JCM 15787 / PB90-1</strain>
    </source>
</reference>
<dbReference type="RefSeq" id="WP_012376919.1">
    <property type="nucleotide sequence ID" value="NC_010571.1"/>
</dbReference>